<dbReference type="STRING" id="947013.SAMN04488109_4947"/>
<organism evidence="1 2">
    <name type="scientific">Chryseolinea serpens</name>
    <dbReference type="NCBI Taxonomy" id="947013"/>
    <lineage>
        <taxon>Bacteria</taxon>
        <taxon>Pseudomonadati</taxon>
        <taxon>Bacteroidota</taxon>
        <taxon>Cytophagia</taxon>
        <taxon>Cytophagales</taxon>
        <taxon>Fulvivirgaceae</taxon>
        <taxon>Chryseolinea</taxon>
    </lineage>
</organism>
<reference evidence="1 2" key="1">
    <citation type="submission" date="2016-11" db="EMBL/GenBank/DDBJ databases">
        <authorList>
            <person name="Jaros S."/>
            <person name="Januszkiewicz K."/>
            <person name="Wedrychowicz H."/>
        </authorList>
    </citation>
    <scope>NUCLEOTIDE SEQUENCE [LARGE SCALE GENOMIC DNA]</scope>
    <source>
        <strain evidence="1 2">DSM 24574</strain>
    </source>
</reference>
<gene>
    <name evidence="1" type="ORF">SAMN04488109_4947</name>
</gene>
<sequence>MEIGNVSEINEVKAALAALQQRGLVLEWSLPYENLLTRLTAAIFYVSLDEEGPEEVWKTLQQFPRFACLQNETRQLSALPWRVEFNTGFSL</sequence>
<dbReference type="RefSeq" id="WP_178377190.1">
    <property type="nucleotide sequence ID" value="NZ_FQWQ01000004.1"/>
</dbReference>
<proteinExistence type="predicted"/>
<evidence type="ECO:0000313" key="2">
    <source>
        <dbReference type="Proteomes" id="UP000184212"/>
    </source>
</evidence>
<keyword evidence="2" id="KW-1185">Reference proteome</keyword>
<name>A0A1M5V9T7_9BACT</name>
<evidence type="ECO:0000313" key="1">
    <source>
        <dbReference type="EMBL" id="SHH71990.1"/>
    </source>
</evidence>
<dbReference type="AlphaFoldDB" id="A0A1M5V9T7"/>
<protein>
    <submittedName>
        <fullName evidence="1">Uncharacterized protein</fullName>
    </submittedName>
</protein>
<accession>A0A1M5V9T7</accession>
<dbReference type="EMBL" id="FQWQ01000004">
    <property type="protein sequence ID" value="SHH71990.1"/>
    <property type="molecule type" value="Genomic_DNA"/>
</dbReference>
<dbReference type="Proteomes" id="UP000184212">
    <property type="component" value="Unassembled WGS sequence"/>
</dbReference>